<sequence length="70" mass="7496">MTTPQGDTRCANCDKIAEAHWQALADGRDAAAAQLTEALGRHLRSAHAETLSRRVAVANARSRQGRDGGR</sequence>
<evidence type="ECO:0000313" key="1">
    <source>
        <dbReference type="EMBL" id="MFC5718628.1"/>
    </source>
</evidence>
<gene>
    <name evidence="1" type="ORF">ACFP1Z_00345</name>
</gene>
<protein>
    <submittedName>
        <fullName evidence="1">Uncharacterized protein</fullName>
    </submittedName>
</protein>
<organism evidence="1 2">
    <name type="scientific">Streptomyces gamaensis</name>
    <dbReference type="NCBI Taxonomy" id="1763542"/>
    <lineage>
        <taxon>Bacteria</taxon>
        <taxon>Bacillati</taxon>
        <taxon>Actinomycetota</taxon>
        <taxon>Actinomycetes</taxon>
        <taxon>Kitasatosporales</taxon>
        <taxon>Streptomycetaceae</taxon>
        <taxon>Streptomyces</taxon>
    </lineage>
</organism>
<dbReference type="RefSeq" id="WP_390313597.1">
    <property type="nucleotide sequence ID" value="NZ_JBHSPB010000001.1"/>
</dbReference>
<dbReference type="EMBL" id="JBHSPB010000001">
    <property type="protein sequence ID" value="MFC5718628.1"/>
    <property type="molecule type" value="Genomic_DNA"/>
</dbReference>
<accession>A0ABW0YT50</accession>
<proteinExistence type="predicted"/>
<dbReference type="Proteomes" id="UP001596083">
    <property type="component" value="Unassembled WGS sequence"/>
</dbReference>
<name>A0ABW0YT50_9ACTN</name>
<keyword evidence="2" id="KW-1185">Reference proteome</keyword>
<evidence type="ECO:0000313" key="2">
    <source>
        <dbReference type="Proteomes" id="UP001596083"/>
    </source>
</evidence>
<comment type="caution">
    <text evidence="1">The sequence shown here is derived from an EMBL/GenBank/DDBJ whole genome shotgun (WGS) entry which is preliminary data.</text>
</comment>
<reference evidence="2" key="1">
    <citation type="journal article" date="2019" name="Int. J. Syst. Evol. Microbiol.">
        <title>The Global Catalogue of Microorganisms (GCM) 10K type strain sequencing project: providing services to taxonomists for standard genome sequencing and annotation.</title>
        <authorList>
            <consortium name="The Broad Institute Genomics Platform"/>
            <consortium name="The Broad Institute Genome Sequencing Center for Infectious Disease"/>
            <person name="Wu L."/>
            <person name="Ma J."/>
        </authorList>
    </citation>
    <scope>NUCLEOTIDE SEQUENCE [LARGE SCALE GENOMIC DNA]</scope>
    <source>
        <strain evidence="2">CGMCC 4.7304</strain>
    </source>
</reference>